<organism evidence="1 2">
    <name type="scientific">Nannocystis pusilla</name>
    <dbReference type="NCBI Taxonomy" id="889268"/>
    <lineage>
        <taxon>Bacteria</taxon>
        <taxon>Pseudomonadati</taxon>
        <taxon>Myxococcota</taxon>
        <taxon>Polyangia</taxon>
        <taxon>Nannocystales</taxon>
        <taxon>Nannocystaceae</taxon>
        <taxon>Nannocystis</taxon>
    </lineage>
</organism>
<name>A0ABS7TX59_9BACT</name>
<dbReference type="InterPro" id="IPR005502">
    <property type="entry name" value="Ribosyl_crysJ1"/>
</dbReference>
<reference evidence="1" key="1">
    <citation type="submission" date="2021-08" db="EMBL/GenBank/DDBJ databases">
        <authorList>
            <person name="Stevens D.C."/>
        </authorList>
    </citation>
    <scope>NUCLEOTIDE SEQUENCE</scope>
    <source>
        <strain evidence="1">DSM 53165</strain>
    </source>
</reference>
<accession>A0ABS7TX59</accession>
<comment type="caution">
    <text evidence="1">The sequence shown here is derived from an EMBL/GenBank/DDBJ whole genome shotgun (WGS) entry which is preliminary data.</text>
</comment>
<dbReference type="EMBL" id="JAIRAU010000035">
    <property type="protein sequence ID" value="MBZ5712736.1"/>
    <property type="molecule type" value="Genomic_DNA"/>
</dbReference>
<evidence type="ECO:0000313" key="1">
    <source>
        <dbReference type="EMBL" id="MBZ5712736.1"/>
    </source>
</evidence>
<gene>
    <name evidence="1" type="ORF">K7C98_26130</name>
</gene>
<dbReference type="SUPFAM" id="SSF101478">
    <property type="entry name" value="ADP-ribosylglycohydrolase"/>
    <property type="match status" value="1"/>
</dbReference>
<protein>
    <submittedName>
        <fullName evidence="1">ADP-ribosylglycohydrolase family protein</fullName>
    </submittedName>
</protein>
<dbReference type="RefSeq" id="WP_224194491.1">
    <property type="nucleotide sequence ID" value="NZ_JAIRAU010000035.1"/>
</dbReference>
<dbReference type="PANTHER" id="PTHR16222">
    <property type="entry name" value="ADP-RIBOSYLGLYCOHYDROLASE"/>
    <property type="match status" value="1"/>
</dbReference>
<proteinExistence type="predicted"/>
<evidence type="ECO:0000313" key="2">
    <source>
        <dbReference type="Proteomes" id="UP001139031"/>
    </source>
</evidence>
<dbReference type="InterPro" id="IPR036705">
    <property type="entry name" value="Ribosyl_crysJ1_sf"/>
</dbReference>
<keyword evidence="2" id="KW-1185">Reference proteome</keyword>
<dbReference type="Gene3D" id="1.10.4080.10">
    <property type="entry name" value="ADP-ribosylation/Crystallin J1"/>
    <property type="match status" value="1"/>
</dbReference>
<dbReference type="InterPro" id="IPR050792">
    <property type="entry name" value="ADP-ribosylglycohydrolase"/>
</dbReference>
<dbReference type="PANTHER" id="PTHR16222:SF12">
    <property type="entry name" value="ADP-RIBOSYLGLYCOHYDROLASE-RELATED"/>
    <property type="match status" value="1"/>
</dbReference>
<dbReference type="Pfam" id="PF03747">
    <property type="entry name" value="ADP_ribosyl_GH"/>
    <property type="match status" value="1"/>
</dbReference>
<dbReference type="Proteomes" id="UP001139031">
    <property type="component" value="Unassembled WGS sequence"/>
</dbReference>
<sequence>MELRDAIVGCLLGGAVGDAIGLPWEGLSRGRIAAALGAAPLQHALIGARGMISDDTEHACMTGQALLAAPGDSRAFARSLAWRLRGWLLGMPVSVGWGTLRALVRLWLGWSPERSGVDSAGNGPAMRAAILGACVGADPVRLEAFVIRSTRMTHTDPRALAGALAIARAAAAIVYRGGAGDPAALLAELARSTDDAELAKALALAQAHLQRGDPAEAFACALGQVKGVSGYVHHTVPVALYCWASAPRDVGAAVELAVRLGGDTDTVAAIVGGLAGAAGGTPAIPPTWLSGMQEAPRSVAWITELGERLARCFGQSPARSDEGPLAISWPRLFLRNLKFAAIVLAHGFARLLRVRGA</sequence>